<accession>A0A563W0R0</accession>
<dbReference type="PROSITE" id="PS50056">
    <property type="entry name" value="TYR_PHOSPHATASE_2"/>
    <property type="match status" value="1"/>
</dbReference>
<organism evidence="6 7">
    <name type="scientific">Hyella patelloides LEGE 07179</name>
    <dbReference type="NCBI Taxonomy" id="945734"/>
    <lineage>
        <taxon>Bacteria</taxon>
        <taxon>Bacillati</taxon>
        <taxon>Cyanobacteriota</taxon>
        <taxon>Cyanophyceae</taxon>
        <taxon>Pleurocapsales</taxon>
        <taxon>Hyellaceae</taxon>
        <taxon>Hyella</taxon>
    </lineage>
</organism>
<gene>
    <name evidence="6" type="ORF">H1P_570007</name>
</gene>
<dbReference type="InterPro" id="IPR016130">
    <property type="entry name" value="Tyr_Pase_AS"/>
</dbReference>
<protein>
    <recommendedName>
        <fullName evidence="1">protein-tyrosine-phosphatase</fullName>
        <ecNumber evidence="1">3.1.3.48</ecNumber>
    </recommendedName>
</protein>
<dbReference type="EMBL" id="CAACVJ010000523">
    <property type="protein sequence ID" value="VEP17207.1"/>
    <property type="molecule type" value="Genomic_DNA"/>
</dbReference>
<keyword evidence="2" id="KW-0378">Hydrolase</keyword>
<feature type="domain" description="Rhodanese" evidence="5">
    <location>
        <begin position="72"/>
        <end position="135"/>
    </location>
</feature>
<evidence type="ECO:0000259" key="5">
    <source>
        <dbReference type="PROSITE" id="PS50206"/>
    </source>
</evidence>
<sequence length="152" mass="17100">MSVQVIYPDDVWWLVPEKLAGMSRPPLEDLPQLYQAGMRGIVSVMDEPSGIEEYKKEGFQALWLPITGGKPPTVEQVKQFVQFAEPLIENNRPVVVHCTSGNRRTGTLLAAYLIAKGENLEKAIALVQEVRPTAELRDVQKQFLFDLPQLLN</sequence>
<feature type="domain" description="Tyrosine-protein phosphatase" evidence="3">
    <location>
        <begin position="9"/>
        <end position="152"/>
    </location>
</feature>
<name>A0A563W0R0_9CYAN</name>
<evidence type="ECO:0000256" key="2">
    <source>
        <dbReference type="ARBA" id="ARBA00022801"/>
    </source>
</evidence>
<dbReference type="Pfam" id="PF22784">
    <property type="entry name" value="PTP-SAK"/>
    <property type="match status" value="1"/>
</dbReference>
<evidence type="ECO:0000259" key="3">
    <source>
        <dbReference type="PROSITE" id="PS50054"/>
    </source>
</evidence>
<dbReference type="PANTHER" id="PTHR23339">
    <property type="entry name" value="TYROSINE SPECIFIC PROTEIN PHOSPHATASE AND DUAL SPECIFICITY PROTEIN PHOSPHATASE"/>
    <property type="match status" value="1"/>
</dbReference>
<feature type="domain" description="Tyrosine specific protein phosphatases" evidence="4">
    <location>
        <begin position="78"/>
        <end position="142"/>
    </location>
</feature>
<dbReference type="InterPro" id="IPR029021">
    <property type="entry name" value="Prot-tyrosine_phosphatase-like"/>
</dbReference>
<dbReference type="Proteomes" id="UP000320055">
    <property type="component" value="Unassembled WGS sequence"/>
</dbReference>
<dbReference type="Gene3D" id="3.90.190.10">
    <property type="entry name" value="Protein tyrosine phosphatase superfamily"/>
    <property type="match status" value="1"/>
</dbReference>
<reference evidence="6 7" key="1">
    <citation type="submission" date="2019-01" db="EMBL/GenBank/DDBJ databases">
        <authorList>
            <person name="Brito A."/>
        </authorList>
    </citation>
    <scope>NUCLEOTIDE SEQUENCE [LARGE SCALE GENOMIC DNA]</scope>
    <source>
        <strain evidence="6">1</strain>
    </source>
</reference>
<evidence type="ECO:0000259" key="4">
    <source>
        <dbReference type="PROSITE" id="PS50056"/>
    </source>
</evidence>
<dbReference type="PROSITE" id="PS50206">
    <property type="entry name" value="RHODANESE_3"/>
    <property type="match status" value="1"/>
</dbReference>
<dbReference type="FunFam" id="3.90.190.10:FF:000157">
    <property type="entry name" value="Protein-tyrosine phosphatase"/>
    <property type="match status" value="1"/>
</dbReference>
<dbReference type="SUPFAM" id="SSF52799">
    <property type="entry name" value="(Phosphotyrosine protein) phosphatases II"/>
    <property type="match status" value="1"/>
</dbReference>
<proteinExistence type="predicted"/>
<dbReference type="InterPro" id="IPR001763">
    <property type="entry name" value="Rhodanese-like_dom"/>
</dbReference>
<evidence type="ECO:0000313" key="6">
    <source>
        <dbReference type="EMBL" id="VEP17207.1"/>
    </source>
</evidence>
<evidence type="ECO:0000313" key="7">
    <source>
        <dbReference type="Proteomes" id="UP000320055"/>
    </source>
</evidence>
<dbReference type="EC" id="3.1.3.48" evidence="1"/>
<dbReference type="PROSITE" id="PS00383">
    <property type="entry name" value="TYR_PHOSPHATASE_1"/>
    <property type="match status" value="1"/>
</dbReference>
<evidence type="ECO:0000256" key="1">
    <source>
        <dbReference type="ARBA" id="ARBA00013064"/>
    </source>
</evidence>
<dbReference type="InterPro" id="IPR050561">
    <property type="entry name" value="PTP"/>
</dbReference>
<dbReference type="GO" id="GO:0004725">
    <property type="term" value="F:protein tyrosine phosphatase activity"/>
    <property type="evidence" value="ECO:0007669"/>
    <property type="project" value="UniProtKB-EC"/>
</dbReference>
<dbReference type="InterPro" id="IPR000387">
    <property type="entry name" value="Tyr_Pase_dom"/>
</dbReference>
<dbReference type="InterPro" id="IPR057023">
    <property type="entry name" value="PTP-SAK"/>
</dbReference>
<keyword evidence="7" id="KW-1185">Reference proteome</keyword>
<dbReference type="InterPro" id="IPR020422">
    <property type="entry name" value="TYR_PHOSPHATASE_DUAL_dom"/>
</dbReference>
<dbReference type="PROSITE" id="PS50054">
    <property type="entry name" value="TYR_PHOSPHATASE_DUAL"/>
    <property type="match status" value="1"/>
</dbReference>
<dbReference type="AlphaFoldDB" id="A0A563W0R0"/>
<dbReference type="OrthoDB" id="9806482at2"/>
<dbReference type="SMART" id="SM00195">
    <property type="entry name" value="DSPc"/>
    <property type="match status" value="1"/>
</dbReference>
<dbReference type="RefSeq" id="WP_144866875.1">
    <property type="nucleotide sequence ID" value="NZ_LR213816.1"/>
</dbReference>